<gene>
    <name evidence="2" type="ORF">ACFFPJ_15500</name>
</gene>
<feature type="compositionally biased region" description="Basic and acidic residues" evidence="1">
    <location>
        <begin position="322"/>
        <end position="337"/>
    </location>
</feature>
<reference evidence="2 3" key="1">
    <citation type="submission" date="2024-09" db="EMBL/GenBank/DDBJ databases">
        <authorList>
            <person name="Sun Q."/>
            <person name="Mori K."/>
        </authorList>
    </citation>
    <scope>NUCLEOTIDE SEQUENCE [LARGE SCALE GENOMIC DNA]</scope>
    <source>
        <strain evidence="2 3">JCM 1342</strain>
    </source>
</reference>
<accession>A0ABV5T3R4</accession>
<dbReference type="EMBL" id="JBHMBE010000008">
    <property type="protein sequence ID" value="MFB9647200.1"/>
    <property type="molecule type" value="Genomic_DNA"/>
</dbReference>
<dbReference type="Gene3D" id="3.40.50.300">
    <property type="entry name" value="P-loop containing nucleotide triphosphate hydrolases"/>
    <property type="match status" value="1"/>
</dbReference>
<evidence type="ECO:0000313" key="2">
    <source>
        <dbReference type="EMBL" id="MFB9647200.1"/>
    </source>
</evidence>
<protein>
    <submittedName>
        <fullName evidence="2">PqqD family protein</fullName>
    </submittedName>
</protein>
<keyword evidence="3" id="KW-1185">Reference proteome</keyword>
<dbReference type="RefSeq" id="WP_344711801.1">
    <property type="nucleotide sequence ID" value="NZ_BAAAWH010000001.1"/>
</dbReference>
<organism evidence="2 3">
    <name type="scientific">Microbacterium terregens</name>
    <dbReference type="NCBI Taxonomy" id="69363"/>
    <lineage>
        <taxon>Bacteria</taxon>
        <taxon>Bacillati</taxon>
        <taxon>Actinomycetota</taxon>
        <taxon>Actinomycetes</taxon>
        <taxon>Micrococcales</taxon>
        <taxon>Microbacteriaceae</taxon>
        <taxon>Microbacterium</taxon>
    </lineage>
</organism>
<feature type="compositionally biased region" description="Basic and acidic residues" evidence="1">
    <location>
        <begin position="302"/>
        <end position="311"/>
    </location>
</feature>
<dbReference type="Pfam" id="PF05402">
    <property type="entry name" value="PqqD"/>
    <property type="match status" value="1"/>
</dbReference>
<dbReference type="Proteomes" id="UP001589611">
    <property type="component" value="Unassembled WGS sequence"/>
</dbReference>
<dbReference type="SUPFAM" id="SSF53795">
    <property type="entry name" value="PEP carboxykinase-like"/>
    <property type="match status" value="1"/>
</dbReference>
<comment type="caution">
    <text evidence="2">The sequence shown here is derived from an EMBL/GenBank/DDBJ whole genome shotgun (WGS) entry which is preliminary data.</text>
</comment>
<name>A0ABV5T3R4_9MICO</name>
<dbReference type="InterPro" id="IPR008792">
    <property type="entry name" value="PQQD"/>
</dbReference>
<sequence length="521" mass="53244">MPRTLLVDAVGSCIAIDLSGLDEGDEAAVRAAWGDAAADAAAAPIATVTPGGAGRAQMLSDLSQQVTLAAIEAARGRAWMLHAAGVATADGCVVVMVGPSGRGKTTASRALGAVYGYVSDETVAIDADGRVWPYRKPLSVIEDPEAPKTQLPPSALGLQPLPDAELRVAAVVLLDRDERHPEQPVVEVTDVGDAMSDLVSQTSFLHDQAAGLRFIAALAAATGGIRTVKYREATSLPAVIAELARPAAPIVLPPVITHRAAAAVDGAQGGVADARHAVADETQPASMDVTRGGVADAARGGVADDARRAVADETQPASVDGPRSDVAESRAGPAHEPRFSRVDVADEVALEDPDRAGILTVRADGRGYVTVLGGIAPAVWRAAHGATFAQLVDAAVAAYDEPEGSDAGAAVLVAVGQLLDAGLLTSDEPVYLRRKDVAWVDSGDRIVALPLSPGPDAQLAQPAALTGSAAVIWEWLEDPVTMTQLVARATEAAGMDAAAEVAGQVQAFVAGLVESRLVQAQ</sequence>
<proteinExistence type="predicted"/>
<dbReference type="InterPro" id="IPR027417">
    <property type="entry name" value="P-loop_NTPase"/>
</dbReference>
<evidence type="ECO:0000313" key="3">
    <source>
        <dbReference type="Proteomes" id="UP001589611"/>
    </source>
</evidence>
<feature type="region of interest" description="Disordered" evidence="1">
    <location>
        <begin position="296"/>
        <end position="337"/>
    </location>
</feature>
<evidence type="ECO:0000256" key="1">
    <source>
        <dbReference type="SAM" id="MobiDB-lite"/>
    </source>
</evidence>